<dbReference type="PROSITE" id="PS50043">
    <property type="entry name" value="HTH_LUXR_2"/>
    <property type="match status" value="1"/>
</dbReference>
<feature type="domain" description="HTH luxR-type" evidence="5">
    <location>
        <begin position="288"/>
        <end position="353"/>
    </location>
</feature>
<dbReference type="PANTHER" id="PTHR44688:SF16">
    <property type="entry name" value="DNA-BINDING TRANSCRIPTIONAL ACTIVATOR DEVR_DOSR"/>
    <property type="match status" value="1"/>
</dbReference>
<dbReference type="Pfam" id="PF00196">
    <property type="entry name" value="GerE"/>
    <property type="match status" value="1"/>
</dbReference>
<dbReference type="STRING" id="1379680.GCA_001612615_04444"/>
<dbReference type="PANTHER" id="PTHR44688">
    <property type="entry name" value="DNA-BINDING TRANSCRIPTIONAL ACTIVATOR DEVR_DOSR"/>
    <property type="match status" value="1"/>
</dbReference>
<feature type="compositionally biased region" description="Polar residues" evidence="4">
    <location>
        <begin position="12"/>
        <end position="22"/>
    </location>
</feature>
<protein>
    <submittedName>
        <fullName evidence="6">Regulatory protein, luxR family</fullName>
    </submittedName>
</protein>
<evidence type="ECO:0000256" key="3">
    <source>
        <dbReference type="ARBA" id="ARBA00023163"/>
    </source>
</evidence>
<dbReference type="Gene3D" id="1.10.10.10">
    <property type="entry name" value="Winged helix-like DNA-binding domain superfamily/Winged helix DNA-binding domain"/>
    <property type="match status" value="1"/>
</dbReference>
<evidence type="ECO:0000259" key="5">
    <source>
        <dbReference type="PROSITE" id="PS50043"/>
    </source>
</evidence>
<organism evidence="6 7">
    <name type="scientific">Nocardia amikacinitolerans</name>
    <dbReference type="NCBI Taxonomy" id="756689"/>
    <lineage>
        <taxon>Bacteria</taxon>
        <taxon>Bacillati</taxon>
        <taxon>Actinomycetota</taxon>
        <taxon>Actinomycetes</taxon>
        <taxon>Mycobacteriales</taxon>
        <taxon>Nocardiaceae</taxon>
        <taxon>Nocardia</taxon>
    </lineage>
</organism>
<accession>A0A285LX73</accession>
<dbReference type="AlphaFoldDB" id="A0A285LX73"/>
<dbReference type="SMART" id="SM00421">
    <property type="entry name" value="HTH_LUXR"/>
    <property type="match status" value="1"/>
</dbReference>
<dbReference type="SUPFAM" id="SSF46894">
    <property type="entry name" value="C-terminal effector domain of the bipartite response regulators"/>
    <property type="match status" value="1"/>
</dbReference>
<dbReference type="InterPro" id="IPR036388">
    <property type="entry name" value="WH-like_DNA-bd_sf"/>
</dbReference>
<evidence type="ECO:0000313" key="7">
    <source>
        <dbReference type="Proteomes" id="UP000219565"/>
    </source>
</evidence>
<evidence type="ECO:0000313" key="6">
    <source>
        <dbReference type="EMBL" id="SNY89520.1"/>
    </source>
</evidence>
<dbReference type="SUPFAM" id="SSF55781">
    <property type="entry name" value="GAF domain-like"/>
    <property type="match status" value="1"/>
</dbReference>
<feature type="region of interest" description="Disordered" evidence="4">
    <location>
        <begin position="1"/>
        <end position="29"/>
    </location>
</feature>
<evidence type="ECO:0000256" key="1">
    <source>
        <dbReference type="ARBA" id="ARBA00023015"/>
    </source>
</evidence>
<keyword evidence="2" id="KW-0238">DNA-binding</keyword>
<dbReference type="InterPro" id="IPR029016">
    <property type="entry name" value="GAF-like_dom_sf"/>
</dbReference>
<dbReference type="InterPro" id="IPR000792">
    <property type="entry name" value="Tscrpt_reg_LuxR_C"/>
</dbReference>
<dbReference type="EMBL" id="OBEG01000009">
    <property type="protein sequence ID" value="SNY89520.1"/>
    <property type="molecule type" value="Genomic_DNA"/>
</dbReference>
<keyword evidence="3" id="KW-0804">Transcription</keyword>
<evidence type="ECO:0000256" key="2">
    <source>
        <dbReference type="ARBA" id="ARBA00023125"/>
    </source>
</evidence>
<gene>
    <name evidence="6" type="ORF">SAMN04244553_6539</name>
</gene>
<reference evidence="7" key="1">
    <citation type="submission" date="2017-09" db="EMBL/GenBank/DDBJ databases">
        <authorList>
            <person name="Varghese N."/>
            <person name="Submissions S."/>
        </authorList>
    </citation>
    <scope>NUCLEOTIDE SEQUENCE [LARGE SCALE GENOMIC DNA]</scope>
    <source>
        <strain evidence="7">DSM 45537</strain>
    </source>
</reference>
<proteinExistence type="predicted"/>
<evidence type="ECO:0000256" key="4">
    <source>
        <dbReference type="SAM" id="MobiDB-lite"/>
    </source>
</evidence>
<dbReference type="Gene3D" id="3.30.450.40">
    <property type="match status" value="1"/>
</dbReference>
<dbReference type="GO" id="GO:0006355">
    <property type="term" value="P:regulation of DNA-templated transcription"/>
    <property type="evidence" value="ECO:0007669"/>
    <property type="project" value="InterPro"/>
</dbReference>
<keyword evidence="7" id="KW-1185">Reference proteome</keyword>
<dbReference type="GO" id="GO:0003677">
    <property type="term" value="F:DNA binding"/>
    <property type="evidence" value="ECO:0007669"/>
    <property type="project" value="UniProtKB-KW"/>
</dbReference>
<dbReference type="CDD" id="cd06170">
    <property type="entry name" value="LuxR_C_like"/>
    <property type="match status" value="1"/>
</dbReference>
<keyword evidence="1" id="KW-0805">Transcription regulation</keyword>
<dbReference type="PRINTS" id="PR00038">
    <property type="entry name" value="HTHLUXR"/>
</dbReference>
<name>A0A285LX73_9NOCA</name>
<dbReference type="PROSITE" id="PS00622">
    <property type="entry name" value="HTH_LUXR_1"/>
    <property type="match status" value="1"/>
</dbReference>
<dbReference type="InterPro" id="IPR016032">
    <property type="entry name" value="Sig_transdc_resp-reg_C-effctor"/>
</dbReference>
<sequence>MERHPSIDGRGWTTNVRPSSATGGSGCSDLGHTGRVVAASDPDLDPAVAVRVRDAIRAATPDRSGLGRVLFELSRIVAYQHAALSRWDPVAGVHVTAASVGYPQAALEVTNTCLHTHPLFTRLQHDHVPMRLREVPAEVRSGPIFDRVIVPLGYREGLTQPLFAVDGRYLGMLNMSTTSNTPFPTVSVTALALLADVVGAAIDPCRGVAASVDREESVVIVTASGTVHPLMVRATAHPFVSGSAGVELARAVAASGRLGDHLLLDGDVVYRARMRPVRSGGTLVAYRRVDPPHGLTPRELDVLALLPQGSSNSRIAAYLRVEPSTIATHIERILRKLRVPNRTVAAATAVRWGLTVNSRSAEATDGVRAWPTM</sequence>
<dbReference type="Proteomes" id="UP000219565">
    <property type="component" value="Unassembled WGS sequence"/>
</dbReference>